<name>A0A0N1H9Y5_9EURO</name>
<dbReference type="AlphaFoldDB" id="A0A0N1H9Y5"/>
<dbReference type="VEuPathDB" id="FungiDB:AB675_4507"/>
<proteinExistence type="predicted"/>
<evidence type="ECO:0000313" key="2">
    <source>
        <dbReference type="Proteomes" id="UP000038010"/>
    </source>
</evidence>
<protein>
    <submittedName>
        <fullName evidence="1">Uncharacterized protein</fullName>
    </submittedName>
</protein>
<dbReference type="RefSeq" id="XP_017999138.1">
    <property type="nucleotide sequence ID" value="XM_018144649.1"/>
</dbReference>
<organism evidence="1 2">
    <name type="scientific">Cyphellophora attinorum</name>
    <dbReference type="NCBI Taxonomy" id="1664694"/>
    <lineage>
        <taxon>Eukaryota</taxon>
        <taxon>Fungi</taxon>
        <taxon>Dikarya</taxon>
        <taxon>Ascomycota</taxon>
        <taxon>Pezizomycotina</taxon>
        <taxon>Eurotiomycetes</taxon>
        <taxon>Chaetothyriomycetidae</taxon>
        <taxon>Chaetothyriales</taxon>
        <taxon>Cyphellophoraceae</taxon>
        <taxon>Cyphellophora</taxon>
    </lineage>
</organism>
<accession>A0A0N1H9Y5</accession>
<dbReference type="GeneID" id="28736529"/>
<dbReference type="EMBL" id="LFJN01000016">
    <property type="protein sequence ID" value="KPI39175.1"/>
    <property type="molecule type" value="Genomic_DNA"/>
</dbReference>
<keyword evidence="2" id="KW-1185">Reference proteome</keyword>
<dbReference type="Proteomes" id="UP000038010">
    <property type="component" value="Unassembled WGS sequence"/>
</dbReference>
<evidence type="ECO:0000313" key="1">
    <source>
        <dbReference type="EMBL" id="KPI39175.1"/>
    </source>
</evidence>
<gene>
    <name evidence="1" type="ORF">AB675_4507</name>
</gene>
<comment type="caution">
    <text evidence="1">The sequence shown here is derived from an EMBL/GenBank/DDBJ whole genome shotgun (WGS) entry which is preliminary data.</text>
</comment>
<sequence length="213" mass="24146">MTPSLITLPVEIRDPPNLITLPVEIRNVIWKYTMIDTIKVCGSACDVNGHRAETFHDETAVVKGIKNPRTRLLLVCRTAYHEVLSLKSTYTLNLCPRISVDYVIRSSLLAREDRLWWTAQWVIENISYICCDACIFPDEAKLIHQDGNMRALLGRLQRRSNLRFASLLQWFDIDMTLLSTKGQTLEDISTGSKFDMAIIGVGIVLKGLRSHAS</sequence>
<reference evidence="1 2" key="1">
    <citation type="submission" date="2015-06" db="EMBL/GenBank/DDBJ databases">
        <title>Draft genome of the ant-associated black yeast Phialophora attae CBS 131958.</title>
        <authorList>
            <person name="Moreno L.F."/>
            <person name="Stielow B.J."/>
            <person name="de Hoog S."/>
            <person name="Vicente V.A."/>
            <person name="Weiss V.A."/>
            <person name="de Vries M."/>
            <person name="Cruz L.M."/>
            <person name="Souza E.M."/>
        </authorList>
    </citation>
    <scope>NUCLEOTIDE SEQUENCE [LARGE SCALE GENOMIC DNA]</scope>
    <source>
        <strain evidence="1 2">CBS 131958</strain>
    </source>
</reference>